<accession>A0ABZ2HKT1</accession>
<evidence type="ECO:0000256" key="16">
    <source>
        <dbReference type="SAM" id="MobiDB-lite"/>
    </source>
</evidence>
<keyword evidence="5 15" id="KW-0347">Helicase</keyword>
<keyword evidence="1" id="KW-0540">Nuclease</keyword>
<evidence type="ECO:0000256" key="2">
    <source>
        <dbReference type="ARBA" id="ARBA00022741"/>
    </source>
</evidence>
<protein>
    <recommendedName>
        <fullName evidence="12">DNA 3'-5' helicase</fullName>
        <ecNumber evidence="12">5.6.2.4</ecNumber>
    </recommendedName>
    <alternativeName>
        <fullName evidence="13">DNA 3'-5' helicase II</fullName>
    </alternativeName>
</protein>
<evidence type="ECO:0000256" key="12">
    <source>
        <dbReference type="ARBA" id="ARBA00034808"/>
    </source>
</evidence>
<dbReference type="InterPro" id="IPR000212">
    <property type="entry name" value="DNA_helicase_UvrD/REP"/>
</dbReference>
<dbReference type="Pfam" id="PF13361">
    <property type="entry name" value="UvrD_C"/>
    <property type="match status" value="1"/>
</dbReference>
<evidence type="ECO:0000256" key="13">
    <source>
        <dbReference type="ARBA" id="ARBA00034923"/>
    </source>
</evidence>
<keyword evidence="6" id="KW-0269">Exonuclease</keyword>
<keyword evidence="8" id="KW-0238">DNA-binding</keyword>
<dbReference type="PROSITE" id="PS51217">
    <property type="entry name" value="UVRD_HELICASE_CTER"/>
    <property type="match status" value="1"/>
</dbReference>
<evidence type="ECO:0000313" key="19">
    <source>
        <dbReference type="EMBL" id="WWR46799.1"/>
    </source>
</evidence>
<dbReference type="InterPro" id="IPR014016">
    <property type="entry name" value="UvrD-like_ATP-bd"/>
</dbReference>
<evidence type="ECO:0000259" key="18">
    <source>
        <dbReference type="PROSITE" id="PS51217"/>
    </source>
</evidence>
<evidence type="ECO:0000256" key="9">
    <source>
        <dbReference type="ARBA" id="ARBA00023204"/>
    </source>
</evidence>
<dbReference type="InterPro" id="IPR027417">
    <property type="entry name" value="P-loop_NTPase"/>
</dbReference>
<dbReference type="InterPro" id="IPR011335">
    <property type="entry name" value="Restrct_endonuc-II-like"/>
</dbReference>
<keyword evidence="20" id="KW-1185">Reference proteome</keyword>
<sequence>MRDLPTQRQIDAAQPECSTWLSANAGSGKTKVLTDRVARLLLEGVDPQNILCLTFTKAAAAEMQNRLFERLGGWSMLPDPALRQELGALGIDGTISTQALGNARRLFAIAIETPGGLKIQTIHSFCSSLLRRFPLEAGISPHFVEMDERADQRLREEIIESVAAGPNKASLQALAEQFTGESFADLTQNIAKHRDAFRHSKTDDIHEVLNLPEDASEQSALEIAFDGTEGSFWSHMLGLMRGIGGATYPALADRLSGVDTDRPTRGDLEILFEVFLYKSSSGTNLKWASKSVNFPPSTHKNAIAQLAPIIDQLHAFMDRMAAAKQMLLALDTARKSAVLYDFANVFLQTYQEVKLQQGLLDFDDLILKARDLLTDRKVADWVLYKLDGGIDHILIDEAQDNSPEQWELIDRLASEFTVGQGAQAEKQRTIFVVGDKKQSIYSFQGADPDGFDRMKADFAARLASVNTPLQDMEMEYSFRSARTILQVVDHAFSGYETSGFTQREPHKSFKSDMPGRVDLWPVFDKPKDTQTPDWYMPVDVLAEDDPATLLARDIAHQIQSMIGTPLPDKDGISARPITAGDVLILVQRRSKIFHEIIRECKQRGLPVAGSDRLRVTAELAVRDLLALLSFLATPEDDLSLAAILRSPLFGWSEAQLFDLAHARKQKYLWAELRDRKANFAETVSILDDLRDKADFLRPYDLLERCLTRHNGRHLLLSRLGQEAEDGIDALLGLAMSFETQSVDSLTGFLVWMEADKLEIKRQMDTTGDRIRVMTVHGAKGLEAPIVILPDCAKRDVRLHSHIVVPHGTPLWRPATDDLPMRLRDAREEERAAQNAERDRLLYVAMTRAEQWLIVAASGELDKDGRDWYSKVKAGLLSASAHPYEFMNGTGLRLEDGRWTVDVSKGAACSEKERPELPGFFSETVSKIAKSSEILTPSDLGGAKALPSEEGQDEVAAKRRGRQIHMLLEHLPATSANHWQSRAEDLLSFGPDRAEPAELNDLLAEASQVLTNPNLSVLFAKDSLAEVSVSANIEALSGRRIHGVVDRLIVSDEKILVVDFKTNAAVPATPETCPDGLLRQMGAYAHALQQIYPNREVETALLWTRTATLMHLPHDLVTDAVKNTHIS</sequence>
<feature type="region of interest" description="Disordered" evidence="16">
    <location>
        <begin position="938"/>
        <end position="957"/>
    </location>
</feature>
<evidence type="ECO:0000256" key="3">
    <source>
        <dbReference type="ARBA" id="ARBA00022763"/>
    </source>
</evidence>
<dbReference type="EMBL" id="CP146069">
    <property type="protein sequence ID" value="WWR46799.1"/>
    <property type="molecule type" value="Genomic_DNA"/>
</dbReference>
<keyword evidence="7 15" id="KW-0067">ATP-binding</keyword>
<feature type="domain" description="UvrD-like helicase C-terminal" evidence="18">
    <location>
        <begin position="500"/>
        <end position="780"/>
    </location>
</feature>
<keyword evidence="2 15" id="KW-0547">Nucleotide-binding</keyword>
<keyword evidence="4 15" id="KW-0378">Hydrolase</keyword>
<reference evidence="19 20" key="1">
    <citation type="submission" date="2023-10" db="EMBL/GenBank/DDBJ databases">
        <title>Roseovarius strain S88 nov., isolated from a marine algae.</title>
        <authorList>
            <person name="Lee M.W."/>
            <person name="Lee J.K."/>
            <person name="Kim J.M."/>
            <person name="Choi D.G."/>
            <person name="Baek J.H."/>
            <person name="Bayburt H."/>
            <person name="Jung J.J."/>
            <person name="Han D.M."/>
            <person name="Jeon C.O."/>
        </authorList>
    </citation>
    <scope>NUCLEOTIDE SEQUENCE [LARGE SCALE GENOMIC DNA]</scope>
    <source>
        <strain evidence="19 20">S88</strain>
    </source>
</reference>
<evidence type="ECO:0000256" key="10">
    <source>
        <dbReference type="ARBA" id="ARBA00023235"/>
    </source>
</evidence>
<dbReference type="InterPro" id="IPR014151">
    <property type="entry name" value="DNA_helicase_AddA"/>
</dbReference>
<name>A0ABZ2HKT1_9RHOB</name>
<dbReference type="InterPro" id="IPR014017">
    <property type="entry name" value="DNA_helicase_UvrD-like_C"/>
</dbReference>
<dbReference type="EC" id="5.6.2.4" evidence="12"/>
<dbReference type="Gene3D" id="3.90.320.10">
    <property type="match status" value="1"/>
</dbReference>
<dbReference type="Gene3D" id="1.10.486.10">
    <property type="entry name" value="PCRA, domain 4"/>
    <property type="match status" value="1"/>
</dbReference>
<evidence type="ECO:0000256" key="1">
    <source>
        <dbReference type="ARBA" id="ARBA00022722"/>
    </source>
</evidence>
<evidence type="ECO:0000256" key="11">
    <source>
        <dbReference type="ARBA" id="ARBA00034617"/>
    </source>
</evidence>
<evidence type="ECO:0000256" key="14">
    <source>
        <dbReference type="ARBA" id="ARBA00048988"/>
    </source>
</evidence>
<evidence type="ECO:0000256" key="4">
    <source>
        <dbReference type="ARBA" id="ARBA00022801"/>
    </source>
</evidence>
<feature type="domain" description="UvrD-like helicase ATP-binding" evidence="17">
    <location>
        <begin position="2"/>
        <end position="481"/>
    </location>
</feature>
<keyword evidence="3" id="KW-0227">DNA damage</keyword>
<evidence type="ECO:0000256" key="8">
    <source>
        <dbReference type="ARBA" id="ARBA00023125"/>
    </source>
</evidence>
<dbReference type="SUPFAM" id="SSF52980">
    <property type="entry name" value="Restriction endonuclease-like"/>
    <property type="match status" value="1"/>
</dbReference>
<dbReference type="Pfam" id="PF00580">
    <property type="entry name" value="UvrD-helicase"/>
    <property type="match status" value="1"/>
</dbReference>
<dbReference type="NCBIfam" id="TIGR02784">
    <property type="entry name" value="addA_alphas"/>
    <property type="match status" value="1"/>
</dbReference>
<organism evidence="19 20">
    <name type="scientific">Roseovarius phycicola</name>
    <dbReference type="NCBI Taxonomy" id="3080976"/>
    <lineage>
        <taxon>Bacteria</taxon>
        <taxon>Pseudomonadati</taxon>
        <taxon>Pseudomonadota</taxon>
        <taxon>Alphaproteobacteria</taxon>
        <taxon>Rhodobacterales</taxon>
        <taxon>Roseobacteraceae</taxon>
        <taxon>Roseovarius</taxon>
    </lineage>
</organism>
<dbReference type="Pfam" id="PF12705">
    <property type="entry name" value="PDDEXK_1"/>
    <property type="match status" value="1"/>
</dbReference>
<dbReference type="InterPro" id="IPR011604">
    <property type="entry name" value="PDDEXK-like_dom_sf"/>
</dbReference>
<evidence type="ECO:0000259" key="17">
    <source>
        <dbReference type="PROSITE" id="PS51198"/>
    </source>
</evidence>
<proteinExistence type="predicted"/>
<dbReference type="PANTHER" id="PTHR11070">
    <property type="entry name" value="UVRD / RECB / PCRA DNA HELICASE FAMILY MEMBER"/>
    <property type="match status" value="1"/>
</dbReference>
<dbReference type="InterPro" id="IPR038726">
    <property type="entry name" value="PDDEXK_AddAB-type"/>
</dbReference>
<evidence type="ECO:0000256" key="15">
    <source>
        <dbReference type="PROSITE-ProRule" id="PRU00560"/>
    </source>
</evidence>
<evidence type="ECO:0000256" key="5">
    <source>
        <dbReference type="ARBA" id="ARBA00022806"/>
    </source>
</evidence>
<feature type="binding site" evidence="15">
    <location>
        <begin position="23"/>
        <end position="30"/>
    </location>
    <ligand>
        <name>ATP</name>
        <dbReference type="ChEBI" id="CHEBI:30616"/>
    </ligand>
</feature>
<dbReference type="RefSeq" id="WP_338549642.1">
    <property type="nucleotide sequence ID" value="NZ_CP146069.1"/>
</dbReference>
<dbReference type="GO" id="GO:0004386">
    <property type="term" value="F:helicase activity"/>
    <property type="evidence" value="ECO:0007669"/>
    <property type="project" value="UniProtKB-KW"/>
</dbReference>
<evidence type="ECO:0000256" key="7">
    <source>
        <dbReference type="ARBA" id="ARBA00022840"/>
    </source>
</evidence>
<keyword evidence="10" id="KW-0413">Isomerase</keyword>
<comment type="catalytic activity">
    <reaction evidence="14">
        <text>ATP + H2O = ADP + phosphate + H(+)</text>
        <dbReference type="Rhea" id="RHEA:13065"/>
        <dbReference type="ChEBI" id="CHEBI:15377"/>
        <dbReference type="ChEBI" id="CHEBI:15378"/>
        <dbReference type="ChEBI" id="CHEBI:30616"/>
        <dbReference type="ChEBI" id="CHEBI:43474"/>
        <dbReference type="ChEBI" id="CHEBI:456216"/>
        <dbReference type="EC" id="5.6.2.4"/>
    </reaction>
</comment>
<gene>
    <name evidence="19" type="primary">addA</name>
    <name evidence="19" type="ORF">RZ517_01050</name>
</gene>
<keyword evidence="9" id="KW-0234">DNA repair</keyword>
<evidence type="ECO:0000313" key="20">
    <source>
        <dbReference type="Proteomes" id="UP001364156"/>
    </source>
</evidence>
<dbReference type="PROSITE" id="PS51198">
    <property type="entry name" value="UVRD_HELICASE_ATP_BIND"/>
    <property type="match status" value="1"/>
</dbReference>
<dbReference type="Gene3D" id="3.40.50.300">
    <property type="entry name" value="P-loop containing nucleotide triphosphate hydrolases"/>
    <property type="match status" value="4"/>
</dbReference>
<dbReference type="Proteomes" id="UP001364156">
    <property type="component" value="Chromosome"/>
</dbReference>
<dbReference type="SUPFAM" id="SSF52540">
    <property type="entry name" value="P-loop containing nucleoside triphosphate hydrolases"/>
    <property type="match status" value="1"/>
</dbReference>
<comment type="catalytic activity">
    <reaction evidence="11">
        <text>Couples ATP hydrolysis with the unwinding of duplex DNA by translocating in the 3'-5' direction.</text>
        <dbReference type="EC" id="5.6.2.4"/>
    </reaction>
</comment>
<evidence type="ECO:0000256" key="6">
    <source>
        <dbReference type="ARBA" id="ARBA00022839"/>
    </source>
</evidence>
<dbReference type="PANTHER" id="PTHR11070:SF2">
    <property type="entry name" value="ATP-DEPENDENT DNA HELICASE SRS2"/>
    <property type="match status" value="1"/>
</dbReference>